<evidence type="ECO:0000313" key="9">
    <source>
        <dbReference type="EMBL" id="ACO10225.1"/>
    </source>
</evidence>
<evidence type="ECO:0000256" key="1">
    <source>
        <dbReference type="ARBA" id="ARBA00005006"/>
    </source>
</evidence>
<evidence type="ECO:0000256" key="6">
    <source>
        <dbReference type="ARBA" id="ARBA00031154"/>
    </source>
</evidence>
<dbReference type="InterPro" id="IPR036812">
    <property type="entry name" value="NAD(P)_OxRdtase_dom_sf"/>
</dbReference>
<reference evidence="9" key="1">
    <citation type="submission" date="2009-03" db="EMBL/GenBank/DDBJ databases">
        <title>Caligus rogercresseyi ESTs and full-length cDNAs.</title>
        <authorList>
            <person name="Yasuike M."/>
            <person name="von Schalburg K."/>
            <person name="Cooper G."/>
            <person name="Leong J."/>
            <person name="Jones S.R.M."/>
            <person name="Koop B.F."/>
        </authorList>
    </citation>
    <scope>NUCLEOTIDE SEQUENCE</scope>
    <source>
        <tissue evidence="9">Whole body</tissue>
    </source>
</reference>
<dbReference type="GO" id="GO:0006750">
    <property type="term" value="P:glutathione biosynthetic process"/>
    <property type="evidence" value="ECO:0007669"/>
    <property type="project" value="UniProtKB-UniPathway"/>
</dbReference>
<comment type="subunit">
    <text evidence="3">Heterodimer of a catalytic heavy chain and a regulatory light chain.</text>
</comment>
<keyword evidence="9" id="KW-0436">Ligase</keyword>
<comment type="similarity">
    <text evidence="2">Belongs to the aldo/keto reductase family. Glutamate--cysteine ligase light chain subfamily.</text>
</comment>
<proteinExistence type="evidence at transcript level"/>
<evidence type="ECO:0000256" key="5">
    <source>
        <dbReference type="ARBA" id="ARBA00030406"/>
    </source>
</evidence>
<dbReference type="AlphaFoldDB" id="C1BMH2"/>
<evidence type="ECO:0000256" key="2">
    <source>
        <dbReference type="ARBA" id="ARBA00008612"/>
    </source>
</evidence>
<dbReference type="PANTHER" id="PTHR13295">
    <property type="entry name" value="GLUTAMATE CYSTEINE LIGASE REGULATORY SUBUNIT"/>
    <property type="match status" value="1"/>
</dbReference>
<dbReference type="GO" id="GO:0035226">
    <property type="term" value="F:glutamate-cysteine ligase catalytic subunit binding"/>
    <property type="evidence" value="ECO:0007669"/>
    <property type="project" value="InterPro"/>
</dbReference>
<dbReference type="GO" id="GO:0017109">
    <property type="term" value="C:glutamate-cysteine ligase complex"/>
    <property type="evidence" value="ECO:0007669"/>
    <property type="project" value="TreeGrafter"/>
</dbReference>
<organism evidence="9">
    <name type="scientific">Caligus rogercresseyi</name>
    <name type="common">Sea louse</name>
    <dbReference type="NCBI Taxonomy" id="217165"/>
    <lineage>
        <taxon>Eukaryota</taxon>
        <taxon>Metazoa</taxon>
        <taxon>Ecdysozoa</taxon>
        <taxon>Arthropoda</taxon>
        <taxon>Crustacea</taxon>
        <taxon>Multicrustacea</taxon>
        <taxon>Hexanauplia</taxon>
        <taxon>Copepoda</taxon>
        <taxon>Siphonostomatoida</taxon>
        <taxon>Caligidae</taxon>
        <taxon>Caligus</taxon>
    </lineage>
</organism>
<protein>
    <recommendedName>
        <fullName evidence="7">GCS light chain</fullName>
    </recommendedName>
    <alternativeName>
        <fullName evidence="5">Gamma-ECS regulatory subunit</fullName>
    </alternativeName>
    <alternativeName>
        <fullName evidence="8">Gamma-glutamylcysteine synthetase regulatory subunit</fullName>
    </alternativeName>
    <alternativeName>
        <fullName evidence="6">Glutamate--cysteine ligase modifier subunit</fullName>
    </alternativeName>
</protein>
<comment type="pathway">
    <text evidence="1">Sulfur metabolism; glutathione biosynthesis; glutathione from L-cysteine and L-glutamate: step 1/2.</text>
</comment>
<evidence type="ECO:0000256" key="7">
    <source>
        <dbReference type="ARBA" id="ARBA00031732"/>
    </source>
</evidence>
<dbReference type="InterPro" id="IPR032963">
    <property type="entry name" value="Gclm"/>
</dbReference>
<name>C1BMH2_CALRO</name>
<dbReference type="GO" id="GO:0030234">
    <property type="term" value="F:enzyme regulator activity"/>
    <property type="evidence" value="ECO:0007669"/>
    <property type="project" value="TreeGrafter"/>
</dbReference>
<dbReference type="SUPFAM" id="SSF51430">
    <property type="entry name" value="NAD(P)-linked oxidoreductase"/>
    <property type="match status" value="1"/>
</dbReference>
<evidence type="ECO:0000256" key="8">
    <source>
        <dbReference type="ARBA" id="ARBA00032926"/>
    </source>
</evidence>
<keyword evidence="4" id="KW-0317">Glutathione biosynthesis</keyword>
<dbReference type="EMBL" id="BT075801">
    <property type="protein sequence ID" value="ACO10225.1"/>
    <property type="molecule type" value="mRNA"/>
</dbReference>
<evidence type="ECO:0000256" key="3">
    <source>
        <dbReference type="ARBA" id="ARBA00011532"/>
    </source>
</evidence>
<dbReference type="UniPathway" id="UPA00142">
    <property type="reaction ID" value="UER00209"/>
</dbReference>
<dbReference type="GO" id="GO:0016874">
    <property type="term" value="F:ligase activity"/>
    <property type="evidence" value="ECO:0007669"/>
    <property type="project" value="UniProtKB-KW"/>
</dbReference>
<dbReference type="Gene3D" id="3.20.20.100">
    <property type="entry name" value="NADP-dependent oxidoreductase domain"/>
    <property type="match status" value="1"/>
</dbReference>
<dbReference type="PANTHER" id="PTHR13295:SF4">
    <property type="entry name" value="GLUTAMATE--CYSTEINE LIGASE REGULATORY SUBUNIT"/>
    <property type="match status" value="1"/>
</dbReference>
<accession>C1BMH2</accession>
<gene>
    <name evidence="9" type="primary">GSH0</name>
</gene>
<sequence length="248" mass="28139">MSESPFFMSPNLIKDKSFRSNRVLREPAWELNEVVLSGLRAPEQQSLHRSSASLDESKARNELNISLKVFLKDFDLDKTKEAIDTALSVIGTEYVEELHLALPQIAAGILGFPAPEADSDHKELNEVKGQLLELWRFFEKLVDIKVIKNLGISDCETEVFKYLYEGAKIKPTSVQINQTTCCVVPPELNSFANANKILLLTHNDPTLIWKPSSESLKHYNLRWIIKSVIQVEKTAVLKDKRYLISLTT</sequence>
<evidence type="ECO:0000256" key="4">
    <source>
        <dbReference type="ARBA" id="ARBA00022684"/>
    </source>
</evidence>